<dbReference type="AlphaFoldDB" id="A0A7W6LS12"/>
<proteinExistence type="predicted"/>
<sequence length="66" mass="7390">MSSPFTPEQEARLVELIREHCKPYDAALDVVMAVTELSRQATVSRSWRFGVTRSDRPVEDAGGDPK</sequence>
<dbReference type="EMBL" id="JACIEU010000011">
    <property type="protein sequence ID" value="MBB4149102.1"/>
    <property type="molecule type" value="Genomic_DNA"/>
</dbReference>
<comment type="caution">
    <text evidence="1">The sequence shown here is derived from an EMBL/GenBank/DDBJ whole genome shotgun (WGS) entry which is preliminary data.</text>
</comment>
<name>A0A7W6LS12_9SPHN</name>
<keyword evidence="2" id="KW-1185">Reference proteome</keyword>
<gene>
    <name evidence="1" type="ORF">GGQ90_002891</name>
</gene>
<accession>A0A7W6LS12</accession>
<protein>
    <submittedName>
        <fullName evidence="1">Uncharacterized protein</fullName>
    </submittedName>
</protein>
<evidence type="ECO:0000313" key="1">
    <source>
        <dbReference type="EMBL" id="MBB4149102.1"/>
    </source>
</evidence>
<organism evidence="1 2">
    <name type="scientific">Sphingobium scionense</name>
    <dbReference type="NCBI Taxonomy" id="1404341"/>
    <lineage>
        <taxon>Bacteria</taxon>
        <taxon>Pseudomonadati</taxon>
        <taxon>Pseudomonadota</taxon>
        <taxon>Alphaproteobacteria</taxon>
        <taxon>Sphingomonadales</taxon>
        <taxon>Sphingomonadaceae</taxon>
        <taxon>Sphingobium</taxon>
    </lineage>
</organism>
<reference evidence="1 2" key="1">
    <citation type="submission" date="2020-08" db="EMBL/GenBank/DDBJ databases">
        <title>Genomic Encyclopedia of Type Strains, Phase IV (KMG-IV): sequencing the most valuable type-strain genomes for metagenomic binning, comparative biology and taxonomic classification.</title>
        <authorList>
            <person name="Goeker M."/>
        </authorList>
    </citation>
    <scope>NUCLEOTIDE SEQUENCE [LARGE SCALE GENOMIC DNA]</scope>
    <source>
        <strain evidence="1 2">DSM 19371</strain>
    </source>
</reference>
<evidence type="ECO:0000313" key="2">
    <source>
        <dbReference type="Proteomes" id="UP000590524"/>
    </source>
</evidence>
<dbReference type="Proteomes" id="UP000590524">
    <property type="component" value="Unassembled WGS sequence"/>
</dbReference>